<feature type="compositionally biased region" description="Pro residues" evidence="1">
    <location>
        <begin position="8"/>
        <end position="33"/>
    </location>
</feature>
<accession>A0A3R7PK40</accession>
<feature type="compositionally biased region" description="Basic and acidic residues" evidence="1">
    <location>
        <begin position="154"/>
        <end position="165"/>
    </location>
</feature>
<keyword evidence="3" id="KW-1185">Reference proteome</keyword>
<feature type="region of interest" description="Disordered" evidence="1">
    <location>
        <begin position="135"/>
        <end position="165"/>
    </location>
</feature>
<reference evidence="2 3" key="2">
    <citation type="submission" date="2019-01" db="EMBL/GenBank/DDBJ databases">
        <title>The decoding of complex shrimp genome reveals the adaptation for benthos swimmer, frequently molting mechanism and breeding impact on genome.</title>
        <authorList>
            <person name="Sun Y."/>
            <person name="Gao Y."/>
            <person name="Yu Y."/>
        </authorList>
    </citation>
    <scope>NUCLEOTIDE SEQUENCE [LARGE SCALE GENOMIC DNA]</scope>
    <source>
        <tissue evidence="2">Muscle</tissue>
    </source>
</reference>
<feature type="region of interest" description="Disordered" evidence="1">
    <location>
        <begin position="1"/>
        <end position="34"/>
    </location>
</feature>
<dbReference type="Proteomes" id="UP000283509">
    <property type="component" value="Unassembled WGS sequence"/>
</dbReference>
<feature type="non-terminal residue" evidence="2">
    <location>
        <position position="1"/>
    </location>
</feature>
<evidence type="ECO:0000313" key="3">
    <source>
        <dbReference type="Proteomes" id="UP000283509"/>
    </source>
</evidence>
<gene>
    <name evidence="2" type="ORF">C7M84_007046</name>
</gene>
<proteinExistence type="predicted"/>
<dbReference type="EMBL" id="QCYY01001896">
    <property type="protein sequence ID" value="ROT74450.1"/>
    <property type="molecule type" value="Genomic_DNA"/>
</dbReference>
<protein>
    <submittedName>
        <fullName evidence="2">Uncharacterized protein</fullName>
    </submittedName>
</protein>
<name>A0A3R7PK40_PENVA</name>
<comment type="caution">
    <text evidence="2">The sequence shown here is derived from an EMBL/GenBank/DDBJ whole genome shotgun (WGS) entry which is preliminary data.</text>
</comment>
<dbReference type="AlphaFoldDB" id="A0A3R7PK40"/>
<reference evidence="2 3" key="1">
    <citation type="submission" date="2018-04" db="EMBL/GenBank/DDBJ databases">
        <authorList>
            <person name="Zhang X."/>
            <person name="Yuan J."/>
            <person name="Li F."/>
            <person name="Xiang J."/>
        </authorList>
    </citation>
    <scope>NUCLEOTIDE SEQUENCE [LARGE SCALE GENOMIC DNA]</scope>
    <source>
        <tissue evidence="2">Muscle</tissue>
    </source>
</reference>
<sequence length="374" mass="40825">TFALSLSPRPPGPPPPFPTGLSSPPPSTLPPPLAASTQLLTSVGTGDGGPYTPSPLTFTSRPAELTLRSYFICCRSRFVKANLLHGALTLATEHDPVCCACISSDLRPRSCSWSEEVRIRARDVSSAFVAATRGCPSVSSPPPEAAQGGGRRGRAAEGAHNAGEDERKARAGLGLLLLLLLQQQRHIRSDRDREGHFMTRNRPRLPPLFSLATVPPPSLVFSLATVPPPSYFLWRLCPPLPRIFLATVPPLLVFPWRLCPPSWRLCPPSLVFSLATVPPPLPSPPDLSFDGAEFISHRYIMVQARRSSISFYQLLFTELLLAPFVFGPSAEWSVAREIRREFPKGRNGGEINVNPRVMDGQHAGHFVGSRTRSR</sequence>
<evidence type="ECO:0000256" key="1">
    <source>
        <dbReference type="SAM" id="MobiDB-lite"/>
    </source>
</evidence>
<organism evidence="2 3">
    <name type="scientific">Penaeus vannamei</name>
    <name type="common">Whiteleg shrimp</name>
    <name type="synonym">Litopenaeus vannamei</name>
    <dbReference type="NCBI Taxonomy" id="6689"/>
    <lineage>
        <taxon>Eukaryota</taxon>
        <taxon>Metazoa</taxon>
        <taxon>Ecdysozoa</taxon>
        <taxon>Arthropoda</taxon>
        <taxon>Crustacea</taxon>
        <taxon>Multicrustacea</taxon>
        <taxon>Malacostraca</taxon>
        <taxon>Eumalacostraca</taxon>
        <taxon>Eucarida</taxon>
        <taxon>Decapoda</taxon>
        <taxon>Dendrobranchiata</taxon>
        <taxon>Penaeoidea</taxon>
        <taxon>Penaeidae</taxon>
        <taxon>Penaeus</taxon>
    </lineage>
</organism>
<evidence type="ECO:0000313" key="2">
    <source>
        <dbReference type="EMBL" id="ROT74450.1"/>
    </source>
</evidence>